<evidence type="ECO:0000313" key="7">
    <source>
        <dbReference type="Proteomes" id="UP000230154"/>
    </source>
</evidence>
<accession>A0A2H0TT66</accession>
<feature type="binding site" evidence="5">
    <location>
        <position position="63"/>
    </location>
    <ligand>
        <name>Mg(2+)</name>
        <dbReference type="ChEBI" id="CHEBI:18420"/>
        <label>1</label>
        <note>catalytic</note>
    </ligand>
</feature>
<feature type="binding site" evidence="5">
    <location>
        <position position="83"/>
    </location>
    <ligand>
        <name>Mg(2+)</name>
        <dbReference type="ChEBI" id="CHEBI:18420"/>
        <label>1</label>
        <note>catalytic</note>
    </ligand>
</feature>
<dbReference type="Proteomes" id="UP000230154">
    <property type="component" value="Unassembled WGS sequence"/>
</dbReference>
<dbReference type="EMBL" id="PFCB01000009">
    <property type="protein sequence ID" value="PIR74736.1"/>
    <property type="molecule type" value="Genomic_DNA"/>
</dbReference>
<comment type="caution">
    <text evidence="6">The sequence shown here is derived from an EMBL/GenBank/DDBJ whole genome shotgun (WGS) entry which is preliminary data.</text>
</comment>
<gene>
    <name evidence="6" type="ORF">COU35_01035</name>
</gene>
<dbReference type="GO" id="GO:0007165">
    <property type="term" value="P:signal transduction"/>
    <property type="evidence" value="ECO:0007669"/>
    <property type="project" value="TreeGrafter"/>
</dbReference>
<evidence type="ECO:0000256" key="5">
    <source>
        <dbReference type="PIRSR" id="PIRSR600760-2"/>
    </source>
</evidence>
<name>A0A2H0TT66_9BACT</name>
<protein>
    <recommendedName>
        <fullName evidence="8">Inositol monophosphatase</fullName>
    </recommendedName>
</protein>
<sequence length="257" mass="28856">MEHFLKETIKKAGGIALGYFGTELETKTKSNLADLITQADIAVSDYIVHAIGQAYPDHHIRCEELDEDINPGAPYEWVIDPIDGTRNFAQGIPFWCTIIALMKDGERYMGAVYNPVSEHLFFAEKGKGAYLNDRRIHVNTVQSMDAAFGVFSRANNMGIYGDYIERYRAANAKLVLQSESWIHNYGCSLQLCYLASGGVDFVTGNAGMDWDYLAAFLICEEAGARLTDSDGNEWKRGRQDYVMANPDLHPKVMELFR</sequence>
<evidence type="ECO:0000256" key="3">
    <source>
        <dbReference type="ARBA" id="ARBA00022801"/>
    </source>
</evidence>
<feature type="binding site" evidence="5">
    <location>
        <position position="80"/>
    </location>
    <ligand>
        <name>Mg(2+)</name>
        <dbReference type="ChEBI" id="CHEBI:18420"/>
        <label>1</label>
        <note>catalytic</note>
    </ligand>
</feature>
<feature type="binding site" evidence="5">
    <location>
        <position position="211"/>
    </location>
    <ligand>
        <name>Mg(2+)</name>
        <dbReference type="ChEBI" id="CHEBI:18420"/>
        <label>1</label>
        <note>catalytic</note>
    </ligand>
</feature>
<dbReference type="Pfam" id="PF00459">
    <property type="entry name" value="Inositol_P"/>
    <property type="match status" value="1"/>
</dbReference>
<dbReference type="FunFam" id="3.30.540.10:FF:000003">
    <property type="entry name" value="Inositol-1-monophosphatase"/>
    <property type="match status" value="1"/>
</dbReference>
<evidence type="ECO:0000256" key="2">
    <source>
        <dbReference type="ARBA" id="ARBA00022723"/>
    </source>
</evidence>
<dbReference type="AlphaFoldDB" id="A0A2H0TT66"/>
<dbReference type="GO" id="GO:0006020">
    <property type="term" value="P:inositol metabolic process"/>
    <property type="evidence" value="ECO:0007669"/>
    <property type="project" value="TreeGrafter"/>
</dbReference>
<dbReference type="PRINTS" id="PR00377">
    <property type="entry name" value="IMPHPHTASES"/>
</dbReference>
<dbReference type="GO" id="GO:0046872">
    <property type="term" value="F:metal ion binding"/>
    <property type="evidence" value="ECO:0007669"/>
    <property type="project" value="UniProtKB-KW"/>
</dbReference>
<evidence type="ECO:0000256" key="4">
    <source>
        <dbReference type="ARBA" id="ARBA00022842"/>
    </source>
</evidence>
<dbReference type="PANTHER" id="PTHR20854">
    <property type="entry name" value="INOSITOL MONOPHOSPHATASE"/>
    <property type="match status" value="1"/>
</dbReference>
<dbReference type="PANTHER" id="PTHR20854:SF4">
    <property type="entry name" value="INOSITOL-1-MONOPHOSPHATASE-RELATED"/>
    <property type="match status" value="1"/>
</dbReference>
<keyword evidence="3" id="KW-0378">Hydrolase</keyword>
<keyword evidence="2 5" id="KW-0479">Metal-binding</keyword>
<reference evidence="7" key="1">
    <citation type="submission" date="2017-09" db="EMBL/GenBank/DDBJ databases">
        <title>Depth-based differentiation of microbial function through sediment-hosted aquifers and enrichment of novel symbionts in the deep terrestrial subsurface.</title>
        <authorList>
            <person name="Probst A.J."/>
            <person name="Ladd B."/>
            <person name="Jarett J.K."/>
            <person name="Geller-Mcgrath D.E."/>
            <person name="Sieber C.M.K."/>
            <person name="Emerson J.B."/>
            <person name="Anantharaman K."/>
            <person name="Thomas B.C."/>
            <person name="Malmstrom R."/>
            <person name="Stieglmeier M."/>
            <person name="Klingl A."/>
            <person name="Woyke T."/>
            <person name="Ryan C.M."/>
            <person name="Banfield J.F."/>
        </authorList>
    </citation>
    <scope>NUCLEOTIDE SEQUENCE [LARGE SCALE GENOMIC DNA]</scope>
</reference>
<feature type="binding site" evidence="5">
    <location>
        <position position="82"/>
    </location>
    <ligand>
        <name>Mg(2+)</name>
        <dbReference type="ChEBI" id="CHEBI:18420"/>
        <label>1</label>
        <note>catalytic</note>
    </ligand>
</feature>
<dbReference type="SUPFAM" id="SSF56655">
    <property type="entry name" value="Carbohydrate phosphatase"/>
    <property type="match status" value="1"/>
</dbReference>
<dbReference type="Gene3D" id="3.30.540.10">
    <property type="entry name" value="Fructose-1,6-Bisphosphatase, subunit A, domain 1"/>
    <property type="match status" value="1"/>
</dbReference>
<dbReference type="InterPro" id="IPR000760">
    <property type="entry name" value="Inositol_monophosphatase-like"/>
</dbReference>
<keyword evidence="4 5" id="KW-0460">Magnesium</keyword>
<proteinExistence type="predicted"/>
<evidence type="ECO:0008006" key="8">
    <source>
        <dbReference type="Google" id="ProtNLM"/>
    </source>
</evidence>
<evidence type="ECO:0000313" key="6">
    <source>
        <dbReference type="EMBL" id="PIR74736.1"/>
    </source>
</evidence>
<organism evidence="6 7">
    <name type="scientific">Candidatus Magasanikbacteria bacterium CG10_big_fil_rev_8_21_14_0_10_47_10</name>
    <dbReference type="NCBI Taxonomy" id="1974652"/>
    <lineage>
        <taxon>Bacteria</taxon>
        <taxon>Candidatus Magasanikiibacteriota</taxon>
    </lineage>
</organism>
<evidence type="ECO:0000256" key="1">
    <source>
        <dbReference type="ARBA" id="ARBA00001946"/>
    </source>
</evidence>
<dbReference type="GO" id="GO:0008934">
    <property type="term" value="F:inositol monophosphate 1-phosphatase activity"/>
    <property type="evidence" value="ECO:0007669"/>
    <property type="project" value="TreeGrafter"/>
</dbReference>
<dbReference type="Gene3D" id="3.40.190.80">
    <property type="match status" value="1"/>
</dbReference>
<comment type="cofactor">
    <cofactor evidence="1 5">
        <name>Mg(2+)</name>
        <dbReference type="ChEBI" id="CHEBI:18420"/>
    </cofactor>
</comment>